<dbReference type="Proteomes" id="UP000070058">
    <property type="component" value="Unassembled WGS sequence"/>
</dbReference>
<comment type="caution">
    <text evidence="2">The sequence shown here is derived from an EMBL/GenBank/DDBJ whole genome shotgun (WGS) entry which is preliminary data.</text>
</comment>
<sequence>MPLVAQTPQLPEAPFPLGKADLPETRTITPLSPGVTHLHVERGRKPTGRGWALESRSMTDKSEVATLRDRLREAGLRRVDEHWFKSPSDGEPYCVLLAGEFDTKLDARRALLGLSFREVLQVRNRAGLDDWDGGPWMLDLVIVDPKHFHGKIVAAREERSIRPSEFARKRGALVAINASLFHFSLDDLDGVPAGTAIMQGEWYNEPNGGSILFIENTPEGPRLSISYDPPPVPVIEWASGKTAPLNGIGRMPRGDEITVLRPEIFATSQLSHFLPEGVLAAQVWEDGRLIPIVSASHWDPRSLVLLARGKGRTLLEQTITSGERMKPVDLRVPGRPGLNAAYGIPVLIRDGQPNVVQVGRPYHRTSRTAMGADAGGRVYILTVDGDAYDPPADGRLGSVGASYAELTAIFQHLGAINAIHLDSGGSTTMAINGEVANHPYNVQFEHGDGIERPVPDSILVID</sequence>
<evidence type="ECO:0000313" key="3">
    <source>
        <dbReference type="Proteomes" id="UP000070058"/>
    </source>
</evidence>
<dbReference type="InterPro" id="IPR018711">
    <property type="entry name" value="NAGPA"/>
</dbReference>
<reference evidence="3" key="1">
    <citation type="submission" date="2016-02" db="EMBL/GenBank/DDBJ databases">
        <authorList>
            <person name="Sanders J.G."/>
            <person name="Lin J.Y."/>
            <person name="Wertz J.T."/>
            <person name="Russell J.A."/>
            <person name="Moreau C.S."/>
            <person name="Powell S."/>
        </authorList>
    </citation>
    <scope>NUCLEOTIDE SEQUENCE [LARGE SCALE GENOMIC DNA]</scope>
    <source>
        <strain evidence="3">CAG34</strain>
    </source>
</reference>
<evidence type="ECO:0000259" key="1">
    <source>
        <dbReference type="Pfam" id="PF09992"/>
    </source>
</evidence>
<organism evidence="2 3">
    <name type="scientific">Cephaloticoccus primus</name>
    <dbReference type="NCBI Taxonomy" id="1548207"/>
    <lineage>
        <taxon>Bacteria</taxon>
        <taxon>Pseudomonadati</taxon>
        <taxon>Verrucomicrobiota</taxon>
        <taxon>Opitutia</taxon>
        <taxon>Opitutales</taxon>
        <taxon>Opitutaceae</taxon>
        <taxon>Cephaloticoccus</taxon>
    </lineage>
</organism>
<feature type="domain" description="Phosphodiester glycosidase" evidence="1">
    <location>
        <begin position="337"/>
        <end position="460"/>
    </location>
</feature>
<dbReference type="Pfam" id="PF09992">
    <property type="entry name" value="NAGPA"/>
    <property type="match status" value="1"/>
</dbReference>
<dbReference type="EMBL" id="LSZQ01000009">
    <property type="protein sequence ID" value="KXU38110.1"/>
    <property type="molecule type" value="Genomic_DNA"/>
</dbReference>
<proteinExistence type="predicted"/>
<name>A0A139SUJ9_9BACT</name>
<dbReference type="AlphaFoldDB" id="A0A139SUJ9"/>
<dbReference type="PANTHER" id="PTHR40446">
    <property type="entry name" value="N-ACETYLGLUCOSAMINE-1-PHOSPHODIESTER ALPHA-N-ACETYLGLUCOSAMINIDASE"/>
    <property type="match status" value="1"/>
</dbReference>
<protein>
    <recommendedName>
        <fullName evidence="1">Phosphodiester glycosidase domain-containing protein</fullName>
    </recommendedName>
</protein>
<dbReference type="PANTHER" id="PTHR40446:SF2">
    <property type="entry name" value="N-ACETYLGLUCOSAMINE-1-PHOSPHODIESTER ALPHA-N-ACETYLGLUCOSAMINIDASE"/>
    <property type="match status" value="1"/>
</dbReference>
<gene>
    <name evidence="2" type="ORF">AXK11_01350</name>
</gene>
<evidence type="ECO:0000313" key="2">
    <source>
        <dbReference type="EMBL" id="KXU38110.1"/>
    </source>
</evidence>
<keyword evidence="3" id="KW-1185">Reference proteome</keyword>
<accession>A0A139SUJ9</accession>